<gene>
    <name evidence="1" type="ORF">SCP_0406510</name>
</gene>
<dbReference type="EMBL" id="BFAD01000004">
    <property type="protein sequence ID" value="GBE82267.1"/>
    <property type="molecule type" value="Genomic_DNA"/>
</dbReference>
<evidence type="ECO:0000313" key="2">
    <source>
        <dbReference type="Proteomes" id="UP000287166"/>
    </source>
</evidence>
<evidence type="ECO:0000313" key="1">
    <source>
        <dbReference type="EMBL" id="GBE82267.1"/>
    </source>
</evidence>
<organism evidence="1 2">
    <name type="scientific">Sparassis crispa</name>
    <dbReference type="NCBI Taxonomy" id="139825"/>
    <lineage>
        <taxon>Eukaryota</taxon>
        <taxon>Fungi</taxon>
        <taxon>Dikarya</taxon>
        <taxon>Basidiomycota</taxon>
        <taxon>Agaricomycotina</taxon>
        <taxon>Agaricomycetes</taxon>
        <taxon>Polyporales</taxon>
        <taxon>Sparassidaceae</taxon>
        <taxon>Sparassis</taxon>
    </lineage>
</organism>
<accession>A0A401GJC2</accession>
<proteinExistence type="predicted"/>
<protein>
    <submittedName>
        <fullName evidence="1">Uncharacterized protein</fullName>
    </submittedName>
</protein>
<keyword evidence="2" id="KW-1185">Reference proteome</keyword>
<dbReference type="RefSeq" id="XP_027613180.1">
    <property type="nucleotide sequence ID" value="XM_027757379.1"/>
</dbReference>
<dbReference type="AlphaFoldDB" id="A0A401GJC2"/>
<dbReference type="GeneID" id="38779184"/>
<reference evidence="1 2" key="1">
    <citation type="journal article" date="2018" name="Sci. Rep.">
        <title>Genome sequence of the cauliflower mushroom Sparassis crispa (Hanabiratake) and its association with beneficial usage.</title>
        <authorList>
            <person name="Kiyama R."/>
            <person name="Furutani Y."/>
            <person name="Kawaguchi K."/>
            <person name="Nakanishi T."/>
        </authorList>
    </citation>
    <scope>NUCLEOTIDE SEQUENCE [LARGE SCALE GENOMIC DNA]</scope>
</reference>
<sequence length="65" mass="7485">MVIPAMDIIDENLTDKSLEGCYKPCIHAAIGLVKKTLNQYYDKTDHSNVYQITMVLHPTHKLTYF</sequence>
<dbReference type="Proteomes" id="UP000287166">
    <property type="component" value="Unassembled WGS sequence"/>
</dbReference>
<comment type="caution">
    <text evidence="1">The sequence shown here is derived from an EMBL/GenBank/DDBJ whole genome shotgun (WGS) entry which is preliminary data.</text>
</comment>
<name>A0A401GJC2_9APHY</name>
<dbReference type="OrthoDB" id="2792018at2759"/>
<dbReference type="InParanoid" id="A0A401GJC2"/>